<feature type="transmembrane region" description="Helical" evidence="8">
    <location>
        <begin position="39"/>
        <end position="60"/>
    </location>
</feature>
<dbReference type="PANTHER" id="PTHR21143">
    <property type="entry name" value="INVERTEBRATE GUSTATORY RECEPTOR"/>
    <property type="match status" value="1"/>
</dbReference>
<dbReference type="PANTHER" id="PTHR21143:SF104">
    <property type="entry name" value="GUSTATORY RECEPTOR 8A-RELATED"/>
    <property type="match status" value="1"/>
</dbReference>
<evidence type="ECO:0000256" key="8">
    <source>
        <dbReference type="RuleBase" id="RU363108"/>
    </source>
</evidence>
<reference evidence="9" key="1">
    <citation type="journal article" date="2023" name="G3 (Bethesda)">
        <title>Whole genome assemblies of Zophobas morio and Tenebrio molitor.</title>
        <authorList>
            <person name="Kaur S."/>
            <person name="Stinson S.A."/>
            <person name="diCenzo G.C."/>
        </authorList>
    </citation>
    <scope>NUCLEOTIDE SEQUENCE</scope>
    <source>
        <strain evidence="9">QUZm001</strain>
    </source>
</reference>
<feature type="transmembrane region" description="Helical" evidence="8">
    <location>
        <begin position="138"/>
        <end position="156"/>
    </location>
</feature>
<comment type="caution">
    <text evidence="9">The sequence shown here is derived from an EMBL/GenBank/DDBJ whole genome shotgun (WGS) entry which is preliminary data.</text>
</comment>
<dbReference type="GO" id="GO:0007165">
    <property type="term" value="P:signal transduction"/>
    <property type="evidence" value="ECO:0007669"/>
    <property type="project" value="UniProtKB-KW"/>
</dbReference>
<keyword evidence="6 8" id="KW-0675">Receptor</keyword>
<evidence type="ECO:0000256" key="3">
    <source>
        <dbReference type="ARBA" id="ARBA00022692"/>
    </source>
</evidence>
<dbReference type="GO" id="GO:0043025">
    <property type="term" value="C:neuronal cell body"/>
    <property type="evidence" value="ECO:0007669"/>
    <property type="project" value="TreeGrafter"/>
</dbReference>
<sequence length="385" mass="45093">MYKLSVRDINFIRPFYAYLNLFLITPWNDFDENTVCKPIVVKVYGCVLIVLKISSMLYVGKIGIERNLSENMAVSQVIIIFVSQIILVTLTILTIFKSTFTDSAKWRLIFNNFQLIDRKLHNLGVVELRILENFYSRCIIKHTVFFIFVGYILYGWLQLIKSTFLKLVLANTVSDFYYEFLISILIHTVVKALKSRHQDLNIRLIYLSRKPTVAQEMRKVVLQYRILGETTEMFSRMFGYQILLIIFHCGLVVITSLNNCFLFLMAPNNQHQLTVYFFTCNLCMFMYIVWILSTLILPVEATTQESETFIDLCYKIQENVIKKSAEFQVVRKLTLRAEHFLRKFNAAGHFEINKTLIFSFVGNVMTYFIVVVQLNGIDLFKRNTT</sequence>
<feature type="transmembrane region" description="Helical" evidence="8">
    <location>
        <begin position="176"/>
        <end position="193"/>
    </location>
</feature>
<evidence type="ECO:0000256" key="4">
    <source>
        <dbReference type="ARBA" id="ARBA00022989"/>
    </source>
</evidence>
<dbReference type="AlphaFoldDB" id="A0AA38I2E9"/>
<dbReference type="EMBL" id="JALNTZ010000006">
    <property type="protein sequence ID" value="KAJ3647926.1"/>
    <property type="molecule type" value="Genomic_DNA"/>
</dbReference>
<keyword evidence="7 8" id="KW-0807">Transducer</keyword>
<evidence type="ECO:0000256" key="5">
    <source>
        <dbReference type="ARBA" id="ARBA00023136"/>
    </source>
</evidence>
<keyword evidence="3 8" id="KW-0812">Transmembrane</keyword>
<comment type="subcellular location">
    <subcellularLocation>
        <location evidence="1 8">Cell membrane</location>
        <topology evidence="1 8">Multi-pass membrane protein</topology>
    </subcellularLocation>
</comment>
<feature type="transmembrane region" description="Helical" evidence="8">
    <location>
        <begin position="276"/>
        <end position="297"/>
    </location>
</feature>
<evidence type="ECO:0000313" key="10">
    <source>
        <dbReference type="Proteomes" id="UP001168821"/>
    </source>
</evidence>
<dbReference type="GO" id="GO:0050909">
    <property type="term" value="P:sensory perception of taste"/>
    <property type="evidence" value="ECO:0007669"/>
    <property type="project" value="InterPro"/>
</dbReference>
<feature type="transmembrane region" description="Helical" evidence="8">
    <location>
        <begin position="356"/>
        <end position="377"/>
    </location>
</feature>
<evidence type="ECO:0000313" key="9">
    <source>
        <dbReference type="EMBL" id="KAJ3647926.1"/>
    </source>
</evidence>
<dbReference type="Pfam" id="PF08395">
    <property type="entry name" value="7tm_7"/>
    <property type="match status" value="1"/>
</dbReference>
<feature type="transmembrane region" description="Helical" evidence="8">
    <location>
        <begin position="242"/>
        <end position="264"/>
    </location>
</feature>
<name>A0AA38I2E9_9CUCU</name>
<accession>A0AA38I2E9</accession>
<comment type="function">
    <text evidence="8">Gustatory receptor which mediates acceptance or avoidance behavior, depending on its substrates.</text>
</comment>
<dbReference type="GO" id="GO:0030424">
    <property type="term" value="C:axon"/>
    <property type="evidence" value="ECO:0007669"/>
    <property type="project" value="TreeGrafter"/>
</dbReference>
<protein>
    <recommendedName>
        <fullName evidence="8">Gustatory receptor</fullName>
    </recommendedName>
</protein>
<evidence type="ECO:0000256" key="1">
    <source>
        <dbReference type="ARBA" id="ARBA00004651"/>
    </source>
</evidence>
<evidence type="ECO:0000256" key="7">
    <source>
        <dbReference type="ARBA" id="ARBA00023224"/>
    </source>
</evidence>
<proteinExistence type="inferred from homology"/>
<gene>
    <name evidence="9" type="ORF">Zmor_019772</name>
</gene>
<keyword evidence="10" id="KW-1185">Reference proteome</keyword>
<evidence type="ECO:0000256" key="2">
    <source>
        <dbReference type="ARBA" id="ARBA00022475"/>
    </source>
</evidence>
<dbReference type="GO" id="GO:0007635">
    <property type="term" value="P:chemosensory behavior"/>
    <property type="evidence" value="ECO:0007669"/>
    <property type="project" value="TreeGrafter"/>
</dbReference>
<keyword evidence="4 8" id="KW-1133">Transmembrane helix</keyword>
<dbReference type="GO" id="GO:0030425">
    <property type="term" value="C:dendrite"/>
    <property type="evidence" value="ECO:0007669"/>
    <property type="project" value="TreeGrafter"/>
</dbReference>
<dbReference type="GO" id="GO:0008049">
    <property type="term" value="P:male courtship behavior"/>
    <property type="evidence" value="ECO:0007669"/>
    <property type="project" value="TreeGrafter"/>
</dbReference>
<keyword evidence="2 8" id="KW-1003">Cell membrane</keyword>
<comment type="similarity">
    <text evidence="8">Belongs to the insect chemoreceptor superfamily. Gustatory receptor (GR) family.</text>
</comment>
<dbReference type="InterPro" id="IPR013604">
    <property type="entry name" value="7TM_chemorcpt"/>
</dbReference>
<organism evidence="9 10">
    <name type="scientific">Zophobas morio</name>
    <dbReference type="NCBI Taxonomy" id="2755281"/>
    <lineage>
        <taxon>Eukaryota</taxon>
        <taxon>Metazoa</taxon>
        <taxon>Ecdysozoa</taxon>
        <taxon>Arthropoda</taxon>
        <taxon>Hexapoda</taxon>
        <taxon>Insecta</taxon>
        <taxon>Pterygota</taxon>
        <taxon>Neoptera</taxon>
        <taxon>Endopterygota</taxon>
        <taxon>Coleoptera</taxon>
        <taxon>Polyphaga</taxon>
        <taxon>Cucujiformia</taxon>
        <taxon>Tenebrionidae</taxon>
        <taxon>Zophobas</taxon>
    </lineage>
</organism>
<evidence type="ECO:0000256" key="6">
    <source>
        <dbReference type="ARBA" id="ARBA00023170"/>
    </source>
</evidence>
<dbReference type="GO" id="GO:0005886">
    <property type="term" value="C:plasma membrane"/>
    <property type="evidence" value="ECO:0007669"/>
    <property type="project" value="UniProtKB-SubCell"/>
</dbReference>
<feature type="transmembrane region" description="Helical" evidence="8">
    <location>
        <begin position="72"/>
        <end position="96"/>
    </location>
</feature>
<dbReference type="Proteomes" id="UP001168821">
    <property type="component" value="Unassembled WGS sequence"/>
</dbReference>
<keyword evidence="5 8" id="KW-0472">Membrane</keyword>